<keyword evidence="3" id="KW-0677">Repeat</keyword>
<feature type="transmembrane region" description="Helical" evidence="5">
    <location>
        <begin position="924"/>
        <end position="944"/>
    </location>
</feature>
<feature type="domain" description="LRRCT" evidence="6">
    <location>
        <begin position="709"/>
        <end position="759"/>
    </location>
</feature>
<sequence length="984" mass="111666">MGGIVKSGVWKWEHLVKEFQRGIVFKVLLISLAGWVGVGVEARWQFDCDPVNQAKFCLCTKGDGANSWDIACPAKLLEVYPLTMKLMISPYDQEEATLRILCDPNVNEFKWRMVQGLDFGHENVSFDVTSLEISYCPILPTEELKSFFDQIKLDPEDLMSFTYQSWRPNTKLPSDFLTFMPNLEVIDLRSNQLDFLPNLTQLEYLTQLNLRGNRIGSISKGAFNSNKNLQEIRLAGNRISKIEEHAFPSSLLLLDLVNNQITNILNGSFANLANLEKLYLNNNPLQRVELGAFNELKNLTELHMDSSKLFTLPVLKNLPKLTNLSISYSLFTSTKLVTTTDSSYGKYGVMTTEIESTENPNFYSGTTHKEDQISFDEESSPAIDATVRYFQRARHSLDENDDDRDPGKKYNAQDSSQEELIGDLMALKKLVLINDDLKSLNWLGYLPNLTDLIISRNEIKLIPQGFFSNLPSVLHVDMSKNAIADLSDLNAANLAYLDLSNNFIRYLDRVHLSSLKKLKILSMASNKIEYIHPKAFENLRELVILDLSNNHISFNQGPPIVSRSVMFSSPGNGHSGGGSSLMTGASGGGSSNSNSHTNGHSNVNSEEIIIQLQQESPLQYCEKLERLNLRNNLITKVFTDWTFALPWLSILDLSHNKIKSVHPRDLYFIARNVRLDLRYNEITDIDLDFAEVLLEPAENKHVAVMLDGNPIHCDCHALAFKKFQMSAYLLQYNDLRCHTPTYLHGQKFRDVSENDLTCSIEENCPKGCNCIELPSENLIRINCYTIAHIREFGMSLRKFTEEHDPYEFEVNLSGKRLPMLNESLIREISQQVRYVNLTGNKLTSLEFLDSVAEINNITKFALANNPFRCDGCKFQQIWWRHYQRISDIRSVTCVPGDGGKLLSFYELVKDTVCVEELISSEVRLLIILLGIFTPLVILAIACCTKQQKKEKVLRQKKAAAEAAAKTRTFKPPRSKVVELDHSKF</sequence>
<dbReference type="SMART" id="SM00082">
    <property type="entry name" value="LRRCT"/>
    <property type="match status" value="1"/>
</dbReference>
<dbReference type="EMBL" id="CAXLJM020000004">
    <property type="protein sequence ID" value="CAL8070971.1"/>
    <property type="molecule type" value="Genomic_DNA"/>
</dbReference>
<feature type="region of interest" description="Disordered" evidence="4">
    <location>
        <begin position="571"/>
        <end position="600"/>
    </location>
</feature>
<dbReference type="PANTHER" id="PTHR24366">
    <property type="entry name" value="IG(IMMUNOGLOBULIN) AND LRR(LEUCINE RICH REPEAT) DOMAINS"/>
    <property type="match status" value="1"/>
</dbReference>
<dbReference type="SMART" id="SM00365">
    <property type="entry name" value="LRR_SD22"/>
    <property type="match status" value="7"/>
</dbReference>
<dbReference type="Proteomes" id="UP001642540">
    <property type="component" value="Unassembled WGS sequence"/>
</dbReference>
<proteinExistence type="predicted"/>
<keyword evidence="1" id="KW-0433">Leucine-rich repeat</keyword>
<dbReference type="InterPro" id="IPR032675">
    <property type="entry name" value="LRR_dom_sf"/>
</dbReference>
<keyword evidence="5" id="KW-0472">Membrane</keyword>
<feature type="compositionally biased region" description="Gly residues" evidence="4">
    <location>
        <begin position="573"/>
        <end position="590"/>
    </location>
</feature>
<keyword evidence="8" id="KW-1185">Reference proteome</keyword>
<keyword evidence="5" id="KW-0812">Transmembrane</keyword>
<dbReference type="InterPro" id="IPR001611">
    <property type="entry name" value="Leu-rich_rpt"/>
</dbReference>
<evidence type="ECO:0000259" key="6">
    <source>
        <dbReference type="SMART" id="SM00082"/>
    </source>
</evidence>
<dbReference type="PANTHER" id="PTHR24366:SF165">
    <property type="entry name" value="LEUCINE-RICH TENDON-SPECIFIC PROTEIN, ISOFORM C"/>
    <property type="match status" value="1"/>
</dbReference>
<reference evidence="7 8" key="1">
    <citation type="submission" date="2024-08" db="EMBL/GenBank/DDBJ databases">
        <authorList>
            <person name="Cucini C."/>
            <person name="Frati F."/>
        </authorList>
    </citation>
    <scope>NUCLEOTIDE SEQUENCE [LARGE SCALE GENOMIC DNA]</scope>
</reference>
<evidence type="ECO:0000256" key="4">
    <source>
        <dbReference type="SAM" id="MobiDB-lite"/>
    </source>
</evidence>
<name>A0ABP1PLZ5_9HEXA</name>
<dbReference type="Pfam" id="PF13855">
    <property type="entry name" value="LRR_8"/>
    <property type="match status" value="3"/>
</dbReference>
<dbReference type="SUPFAM" id="SSF52058">
    <property type="entry name" value="L domain-like"/>
    <property type="match status" value="2"/>
</dbReference>
<dbReference type="PROSITE" id="PS51450">
    <property type="entry name" value="LRR"/>
    <property type="match status" value="5"/>
</dbReference>
<keyword evidence="5" id="KW-1133">Transmembrane helix</keyword>
<organism evidence="7 8">
    <name type="scientific">Orchesella dallaii</name>
    <dbReference type="NCBI Taxonomy" id="48710"/>
    <lineage>
        <taxon>Eukaryota</taxon>
        <taxon>Metazoa</taxon>
        <taxon>Ecdysozoa</taxon>
        <taxon>Arthropoda</taxon>
        <taxon>Hexapoda</taxon>
        <taxon>Collembola</taxon>
        <taxon>Entomobryomorpha</taxon>
        <taxon>Entomobryoidea</taxon>
        <taxon>Orchesellidae</taxon>
        <taxon>Orchesellinae</taxon>
        <taxon>Orchesella</taxon>
    </lineage>
</organism>
<feature type="region of interest" description="Disordered" evidence="4">
    <location>
        <begin position="395"/>
        <end position="414"/>
    </location>
</feature>
<evidence type="ECO:0000313" key="7">
    <source>
        <dbReference type="EMBL" id="CAL8070971.1"/>
    </source>
</evidence>
<evidence type="ECO:0000313" key="8">
    <source>
        <dbReference type="Proteomes" id="UP001642540"/>
    </source>
</evidence>
<evidence type="ECO:0000256" key="2">
    <source>
        <dbReference type="ARBA" id="ARBA00022729"/>
    </source>
</evidence>
<evidence type="ECO:0000256" key="3">
    <source>
        <dbReference type="ARBA" id="ARBA00022737"/>
    </source>
</evidence>
<dbReference type="Gene3D" id="3.80.10.10">
    <property type="entry name" value="Ribonuclease Inhibitor"/>
    <property type="match status" value="4"/>
</dbReference>
<protein>
    <recommendedName>
        <fullName evidence="6">LRRCT domain-containing protein</fullName>
    </recommendedName>
</protein>
<dbReference type="InterPro" id="IPR000483">
    <property type="entry name" value="Cys-rich_flank_reg_C"/>
</dbReference>
<keyword evidence="2" id="KW-0732">Signal</keyword>
<feature type="compositionally biased region" description="Low complexity" evidence="4">
    <location>
        <begin position="591"/>
        <end position="600"/>
    </location>
</feature>
<accession>A0ABP1PLZ5</accession>
<dbReference type="InterPro" id="IPR003591">
    <property type="entry name" value="Leu-rich_rpt_typical-subtyp"/>
</dbReference>
<gene>
    <name evidence="7" type="ORF">ODALV1_LOCUS1503</name>
</gene>
<evidence type="ECO:0000256" key="1">
    <source>
        <dbReference type="ARBA" id="ARBA00022614"/>
    </source>
</evidence>
<evidence type="ECO:0000256" key="5">
    <source>
        <dbReference type="SAM" id="Phobius"/>
    </source>
</evidence>
<dbReference type="SMART" id="SM00369">
    <property type="entry name" value="LRR_TYP"/>
    <property type="match status" value="10"/>
</dbReference>
<comment type="caution">
    <text evidence="7">The sequence shown here is derived from an EMBL/GenBank/DDBJ whole genome shotgun (WGS) entry which is preliminary data.</text>
</comment>